<sequence>MKMQDMEQYLKDMELIKEKEKYSLYFNREANEVAIYNGDDIWSINIDELGDLAFNK</sequence>
<organism evidence="1 2">
    <name type="scientific">Aneurinibacillus thermoaerophilus</name>
    <dbReference type="NCBI Taxonomy" id="143495"/>
    <lineage>
        <taxon>Bacteria</taxon>
        <taxon>Bacillati</taxon>
        <taxon>Bacillota</taxon>
        <taxon>Bacilli</taxon>
        <taxon>Bacillales</taxon>
        <taxon>Paenibacillaceae</taxon>
        <taxon>Aneurinibacillus group</taxon>
        <taxon>Aneurinibacillus</taxon>
    </lineage>
</organism>
<gene>
    <name evidence="1" type="ORF">SAMN04489735_10862</name>
</gene>
<proteinExistence type="predicted"/>
<evidence type="ECO:0000313" key="2">
    <source>
        <dbReference type="Proteomes" id="UP000198956"/>
    </source>
</evidence>
<reference evidence="1 2" key="1">
    <citation type="submission" date="2016-10" db="EMBL/GenBank/DDBJ databases">
        <authorList>
            <person name="de Groot N.N."/>
        </authorList>
    </citation>
    <scope>NUCLEOTIDE SEQUENCE [LARGE SCALE GENOMIC DNA]</scope>
    <source>
        <strain evidence="1 2">L 420-91</strain>
    </source>
</reference>
<dbReference type="EMBL" id="FNDE01000086">
    <property type="protein sequence ID" value="SDH85696.1"/>
    <property type="molecule type" value="Genomic_DNA"/>
</dbReference>
<protein>
    <submittedName>
        <fullName evidence="1">Uncharacterized protein</fullName>
    </submittedName>
</protein>
<accession>A0A1G8FUM1</accession>
<dbReference type="Proteomes" id="UP000198956">
    <property type="component" value="Unassembled WGS sequence"/>
</dbReference>
<name>A0A1G8FUM1_ANETH</name>
<evidence type="ECO:0000313" key="1">
    <source>
        <dbReference type="EMBL" id="SDH85696.1"/>
    </source>
</evidence>
<dbReference type="AlphaFoldDB" id="A0A1G8FUM1"/>